<dbReference type="Proteomes" id="UP000078240">
    <property type="component" value="Unassembled WGS sequence"/>
</dbReference>
<dbReference type="PANTHER" id="PTHR43840">
    <property type="entry name" value="MITOCHONDRIAL METAL TRANSPORTER 1-RELATED"/>
    <property type="match status" value="1"/>
</dbReference>
<feature type="transmembrane region" description="Helical" evidence="8">
    <location>
        <begin position="168"/>
        <end position="189"/>
    </location>
</feature>
<evidence type="ECO:0000259" key="10">
    <source>
        <dbReference type="Pfam" id="PF16916"/>
    </source>
</evidence>
<keyword evidence="4 8" id="KW-1133">Transmembrane helix</keyword>
<comment type="subcellular location">
    <subcellularLocation>
        <location evidence="1">Endomembrane system</location>
        <topology evidence="1">Multi-pass membrane protein</topology>
    </subcellularLocation>
</comment>
<dbReference type="GO" id="GO:0030003">
    <property type="term" value="P:intracellular monoatomic cation homeostasis"/>
    <property type="evidence" value="ECO:0007669"/>
    <property type="project" value="UniProtKB-ARBA"/>
</dbReference>
<dbReference type="InterPro" id="IPR036837">
    <property type="entry name" value="Cation_efflux_CTD_sf"/>
</dbReference>
<feature type="transmembrane region" description="Helical" evidence="8">
    <location>
        <begin position="249"/>
        <end position="267"/>
    </location>
</feature>
<dbReference type="SUPFAM" id="SSF160240">
    <property type="entry name" value="Cation efflux protein cytoplasmic domain-like"/>
    <property type="match status" value="1"/>
</dbReference>
<dbReference type="PANTHER" id="PTHR43840:SF13">
    <property type="entry name" value="CATION EFFLUX PROTEIN CYTOPLASMIC DOMAIN-CONTAINING PROTEIN"/>
    <property type="match status" value="1"/>
</dbReference>
<dbReference type="GO" id="GO:0008324">
    <property type="term" value="F:monoatomic cation transmembrane transporter activity"/>
    <property type="evidence" value="ECO:0007669"/>
    <property type="project" value="InterPro"/>
</dbReference>
<feature type="domain" description="Cation efflux protein cytoplasmic" evidence="10">
    <location>
        <begin position="352"/>
        <end position="415"/>
    </location>
</feature>
<dbReference type="InterPro" id="IPR058533">
    <property type="entry name" value="Cation_efflux_TM"/>
</dbReference>
<organism evidence="11 12">
    <name type="scientific">Purpureocillium lilacinum</name>
    <name type="common">Paecilomyces lilacinus</name>
    <dbReference type="NCBI Taxonomy" id="33203"/>
    <lineage>
        <taxon>Eukaryota</taxon>
        <taxon>Fungi</taxon>
        <taxon>Dikarya</taxon>
        <taxon>Ascomycota</taxon>
        <taxon>Pezizomycotina</taxon>
        <taxon>Sordariomycetes</taxon>
        <taxon>Hypocreomycetidae</taxon>
        <taxon>Hypocreales</taxon>
        <taxon>Ophiocordycipitaceae</taxon>
        <taxon>Purpureocillium</taxon>
    </lineage>
</organism>
<keyword evidence="2" id="KW-0813">Transport</keyword>
<feature type="transmembrane region" description="Helical" evidence="8">
    <location>
        <begin position="310"/>
        <end position="328"/>
    </location>
</feature>
<keyword evidence="6 8" id="KW-0472">Membrane</keyword>
<evidence type="ECO:0000313" key="11">
    <source>
        <dbReference type="EMBL" id="OAQ87961.1"/>
    </source>
</evidence>
<comment type="caution">
    <text evidence="11">The sequence shown here is derived from an EMBL/GenBank/DDBJ whole genome shotgun (WGS) entry which is preliminary data.</text>
</comment>
<proteinExistence type="predicted"/>
<evidence type="ECO:0000256" key="3">
    <source>
        <dbReference type="ARBA" id="ARBA00022692"/>
    </source>
</evidence>
<feature type="compositionally biased region" description="Polar residues" evidence="7">
    <location>
        <begin position="1"/>
        <end position="10"/>
    </location>
</feature>
<dbReference type="FunFam" id="3.30.70.1350:FF:000001">
    <property type="entry name" value="Metal tolerance protein 11"/>
    <property type="match status" value="1"/>
</dbReference>
<feature type="region of interest" description="Disordered" evidence="7">
    <location>
        <begin position="1"/>
        <end position="35"/>
    </location>
</feature>
<dbReference type="NCBIfam" id="TIGR01297">
    <property type="entry name" value="CDF"/>
    <property type="match status" value="1"/>
</dbReference>
<dbReference type="GO" id="GO:0098771">
    <property type="term" value="P:inorganic ion homeostasis"/>
    <property type="evidence" value="ECO:0007669"/>
    <property type="project" value="UniProtKB-ARBA"/>
</dbReference>
<feature type="region of interest" description="Disordered" evidence="7">
    <location>
        <begin position="461"/>
        <end position="494"/>
    </location>
</feature>
<dbReference type="InterPro" id="IPR027470">
    <property type="entry name" value="Cation_efflux_CTD"/>
</dbReference>
<dbReference type="InterPro" id="IPR027469">
    <property type="entry name" value="Cation_efflux_TMD_sf"/>
</dbReference>
<evidence type="ECO:0000256" key="5">
    <source>
        <dbReference type="ARBA" id="ARBA00023065"/>
    </source>
</evidence>
<protein>
    <submittedName>
        <fullName evidence="11">Cation diffusion facilitator 1</fullName>
    </submittedName>
</protein>
<dbReference type="Gene3D" id="3.30.70.1350">
    <property type="entry name" value="Cation efflux protein, cytoplasmic domain"/>
    <property type="match status" value="1"/>
</dbReference>
<dbReference type="InterPro" id="IPR002524">
    <property type="entry name" value="Cation_efflux"/>
</dbReference>
<evidence type="ECO:0000256" key="1">
    <source>
        <dbReference type="ARBA" id="ARBA00004127"/>
    </source>
</evidence>
<feature type="transmembrane region" description="Helical" evidence="8">
    <location>
        <begin position="141"/>
        <end position="162"/>
    </location>
</feature>
<dbReference type="Gene3D" id="1.20.1510.10">
    <property type="entry name" value="Cation efflux protein transmembrane domain"/>
    <property type="match status" value="1"/>
</dbReference>
<dbReference type="FunFam" id="1.20.1510.10:FF:000005">
    <property type="entry name" value="Putative Cation diffusion facilitator 1"/>
    <property type="match status" value="1"/>
</dbReference>
<evidence type="ECO:0000259" key="9">
    <source>
        <dbReference type="Pfam" id="PF01545"/>
    </source>
</evidence>
<evidence type="ECO:0000256" key="8">
    <source>
        <dbReference type="SAM" id="Phobius"/>
    </source>
</evidence>
<dbReference type="InterPro" id="IPR050291">
    <property type="entry name" value="CDF_Transporter"/>
</dbReference>
<dbReference type="Pfam" id="PF01545">
    <property type="entry name" value="Cation_efflux"/>
    <property type="match status" value="1"/>
</dbReference>
<dbReference type="EMBL" id="LSBH01000001">
    <property type="protein sequence ID" value="OAQ87961.1"/>
    <property type="molecule type" value="Genomic_DNA"/>
</dbReference>
<evidence type="ECO:0000256" key="4">
    <source>
        <dbReference type="ARBA" id="ARBA00022989"/>
    </source>
</evidence>
<reference evidence="11 12" key="1">
    <citation type="submission" date="2016-01" db="EMBL/GenBank/DDBJ databases">
        <title>Biosynthesis of antibiotic leucinostatins and their inhibition on Phytophthora in bio-control Purpureocillium lilacinum.</title>
        <authorList>
            <person name="Wang G."/>
            <person name="Liu Z."/>
            <person name="Lin R."/>
            <person name="Li E."/>
            <person name="Mao Z."/>
            <person name="Ling J."/>
            <person name="Yin W."/>
            <person name="Xie B."/>
        </authorList>
    </citation>
    <scope>NUCLEOTIDE SEQUENCE [LARGE SCALE GENOMIC DNA]</scope>
    <source>
        <strain evidence="11">PLBJ-1</strain>
    </source>
</reference>
<accession>A0A179HEF6</accession>
<name>A0A179HEF6_PURLI</name>
<feature type="domain" description="Cation efflux protein transmembrane" evidence="9">
    <location>
        <begin position="144"/>
        <end position="330"/>
    </location>
</feature>
<keyword evidence="3 8" id="KW-0812">Transmembrane</keyword>
<dbReference type="GO" id="GO:0016020">
    <property type="term" value="C:membrane"/>
    <property type="evidence" value="ECO:0007669"/>
    <property type="project" value="InterPro"/>
</dbReference>
<evidence type="ECO:0000313" key="12">
    <source>
        <dbReference type="Proteomes" id="UP000078240"/>
    </source>
</evidence>
<dbReference type="AlphaFoldDB" id="A0A179HEF6"/>
<keyword evidence="5" id="KW-0406">Ion transport</keyword>
<evidence type="ECO:0000256" key="6">
    <source>
        <dbReference type="ARBA" id="ARBA00023136"/>
    </source>
</evidence>
<dbReference type="SUPFAM" id="SSF161111">
    <property type="entry name" value="Cation efflux protein transmembrane domain-like"/>
    <property type="match status" value="1"/>
</dbReference>
<evidence type="ECO:0000256" key="7">
    <source>
        <dbReference type="SAM" id="MobiDB-lite"/>
    </source>
</evidence>
<gene>
    <name evidence="11" type="ORF">VFPBJ_02002</name>
</gene>
<evidence type="ECO:0000256" key="2">
    <source>
        <dbReference type="ARBA" id="ARBA00022448"/>
    </source>
</evidence>
<feature type="transmembrane region" description="Helical" evidence="8">
    <location>
        <begin position="210"/>
        <end position="229"/>
    </location>
</feature>
<dbReference type="Pfam" id="PF16916">
    <property type="entry name" value="ZT_dimer"/>
    <property type="match status" value="1"/>
</dbReference>
<dbReference type="GO" id="GO:0012505">
    <property type="term" value="C:endomembrane system"/>
    <property type="evidence" value="ECO:0007669"/>
    <property type="project" value="UniProtKB-SubCell"/>
</dbReference>
<sequence length="535" mass="58456">MAEPSSTTDVPATRVDAEGNVRELSSPEQSAGRIGAVKQLDPAAEALKVSSEHHGPDALASGSTEAAEAAPVVIDRHVLERAKCDDTHIKQLAANHRLRQRRKIKKFYTKQNELIDQFLGVEDEERLATDEEIRMRPRIKFAVYASFAVNVCLFVIQLYAAISTGSLALFATAADAFMDLVSSTVMLITSKLAQRPSVYKYPVGRTRIEPIGIIVFCALMATVAVQLLIESARSLAGGERESAPLQIVPLTLVGVAIFSKASLMIYCYFYRRFPSVKVFFVDHRNDIVVNIFGLVMSIVGDHFIWYLDPIGAICIALLILFSWAANAFEQVWLLAGKGAPRTYVSRLIYVALTHSPHILKVDTCRAYHAGQRYFVEIDIVMDAETPLKISHDVSQTLQRKLEGLADVERAFVHVDYDSEHNLKKPAMSSIRPLASPALRGALLCPSRRLLSTTIANRAVATPPRQPMYEGGDFVGDSGEPLPGKSGKGPQGMKNSPGVLAAAAAALALGAYWMFKAKRPEPAQEATAKPDNAKAK</sequence>